<evidence type="ECO:0000259" key="8">
    <source>
        <dbReference type="Pfam" id="PF08244"/>
    </source>
</evidence>
<keyword evidence="10" id="KW-1185">Reference proteome</keyword>
<protein>
    <recommendedName>
        <fullName evidence="2">beta-fructofuranosidase</fullName>
        <ecNumber evidence="2">3.2.1.26</ecNumber>
    </recommendedName>
</protein>
<dbReference type="GO" id="GO:0005975">
    <property type="term" value="P:carbohydrate metabolic process"/>
    <property type="evidence" value="ECO:0007669"/>
    <property type="project" value="InterPro"/>
</dbReference>
<evidence type="ECO:0000256" key="5">
    <source>
        <dbReference type="RuleBase" id="RU362110"/>
    </source>
</evidence>
<comment type="similarity">
    <text evidence="1 5">Belongs to the glycosyl hydrolase 32 family.</text>
</comment>
<dbReference type="PANTHER" id="PTHR43101">
    <property type="entry name" value="BETA-FRUCTOSIDASE"/>
    <property type="match status" value="1"/>
</dbReference>
<feature type="region of interest" description="Disordered" evidence="6">
    <location>
        <begin position="474"/>
        <end position="502"/>
    </location>
</feature>
<dbReference type="Gene3D" id="2.60.120.560">
    <property type="entry name" value="Exo-inulinase, domain 1"/>
    <property type="match status" value="1"/>
</dbReference>
<comment type="caution">
    <text evidence="9">The sequence shown here is derived from an EMBL/GenBank/DDBJ whole genome shotgun (WGS) entry which is preliminary data.</text>
</comment>
<dbReference type="EC" id="3.2.1.26" evidence="2"/>
<reference evidence="9 10" key="1">
    <citation type="submission" date="2020-08" db="EMBL/GenBank/DDBJ databases">
        <title>A Genomic Blueprint of the Chicken Gut Microbiome.</title>
        <authorList>
            <person name="Gilroy R."/>
            <person name="Ravi A."/>
            <person name="Getino M."/>
            <person name="Pursley I."/>
            <person name="Horton D.L."/>
            <person name="Alikhan N.-F."/>
            <person name="Baker D."/>
            <person name="Gharbi K."/>
            <person name="Hall N."/>
            <person name="Watson M."/>
            <person name="Adriaenssens E.M."/>
            <person name="Foster-Nyarko E."/>
            <person name="Jarju S."/>
            <person name="Secka A."/>
            <person name="Antonio M."/>
            <person name="Oren A."/>
            <person name="Chaudhuri R."/>
            <person name="La Ragione R.M."/>
            <person name="Hildebrand F."/>
            <person name="Pallen M.J."/>
        </authorList>
    </citation>
    <scope>NUCLEOTIDE SEQUENCE [LARGE SCALE GENOMIC DNA]</scope>
    <source>
        <strain evidence="9 10">Sa1YVA5</strain>
    </source>
</reference>
<gene>
    <name evidence="9" type="ORF">H9627_09940</name>
</gene>
<evidence type="ECO:0000256" key="4">
    <source>
        <dbReference type="ARBA" id="ARBA00023295"/>
    </source>
</evidence>
<dbReference type="InterPro" id="IPR001362">
    <property type="entry name" value="Glyco_hydro_32"/>
</dbReference>
<dbReference type="Proteomes" id="UP000650224">
    <property type="component" value="Unassembled WGS sequence"/>
</dbReference>
<evidence type="ECO:0000256" key="3">
    <source>
        <dbReference type="ARBA" id="ARBA00022801"/>
    </source>
</evidence>
<dbReference type="Gene3D" id="2.115.10.20">
    <property type="entry name" value="Glycosyl hydrolase domain, family 43"/>
    <property type="match status" value="1"/>
</dbReference>
<dbReference type="RefSeq" id="WP_191733875.1">
    <property type="nucleotide sequence ID" value="NZ_JACSPR010000006.1"/>
</dbReference>
<evidence type="ECO:0000256" key="1">
    <source>
        <dbReference type="ARBA" id="ARBA00009902"/>
    </source>
</evidence>
<evidence type="ECO:0000313" key="10">
    <source>
        <dbReference type="Proteomes" id="UP000650224"/>
    </source>
</evidence>
<dbReference type="InterPro" id="IPR013189">
    <property type="entry name" value="Glyco_hydro_32_C"/>
</dbReference>
<dbReference type="GO" id="GO:0004564">
    <property type="term" value="F:beta-fructofuranosidase activity"/>
    <property type="evidence" value="ECO:0007669"/>
    <property type="project" value="UniProtKB-EC"/>
</dbReference>
<proteinExistence type="inferred from homology"/>
<keyword evidence="3 5" id="KW-0378">Hydrolase</keyword>
<dbReference type="AlphaFoldDB" id="A0A8I0LG24"/>
<keyword evidence="4 5" id="KW-0326">Glycosidase</keyword>
<organism evidence="9 10">
    <name type="scientific">Corynebacterium gallinarum</name>
    <dbReference type="NCBI Taxonomy" id="2762214"/>
    <lineage>
        <taxon>Bacteria</taxon>
        <taxon>Bacillati</taxon>
        <taxon>Actinomycetota</taxon>
        <taxon>Actinomycetes</taxon>
        <taxon>Mycobacteriales</taxon>
        <taxon>Corynebacteriaceae</taxon>
        <taxon>Corynebacterium</taxon>
    </lineage>
</organism>
<dbReference type="InterPro" id="IPR023296">
    <property type="entry name" value="Glyco_hydro_beta-prop_sf"/>
</dbReference>
<sequence>MAETSHTHHRPELHLTSEAGLLFAPAGVLLDGDTWHVFHQYRPSPDEGPRWAHQFSEDTPFSWDISDDVLAPTGGETQVRAGAVVANKGGVDLYFTSVTADSSAIHVARIDDLDATMESVSDDPLSLDSGVVRIGRVVGDSESFTRFRSPCVVPDWEDGTNREEGHEGWLMLAVAGPMEKPVVVILHSPDGRDWQNSGRLTFQGAHGLPEDAIMVSPRLIRLRDEVDGEIYDILIITVEENGVDCSGYVVGKLHDAEFTVVTPFTRIDHGHDFSRPRNTNYTSGTVTEDERYSQAHIFGLMNGVGRLDDLTSHKSWEDEGWANCLSVPRVVTLQDGTLFQTPPEGLIPAIHESEAAAGWTGLCDIPNGSSVSIELRDREGNTAAVVHHRHSELVIDRSMNPCHENDPVAVAPLSAEDTDSVFIVVDGSTVEVFADGGEVAMASRVYFDQGPIFNFEVTTTGEASIINAEAHYPDEYSSQGLPDLDELTQFNPDEDPHEGPVR</sequence>
<dbReference type="EMBL" id="JACSPR010000006">
    <property type="protein sequence ID" value="MBD8030634.1"/>
    <property type="molecule type" value="Genomic_DNA"/>
</dbReference>
<dbReference type="Pfam" id="PF08244">
    <property type="entry name" value="Glyco_hydro_32C"/>
    <property type="match status" value="1"/>
</dbReference>
<dbReference type="SUPFAM" id="SSF75005">
    <property type="entry name" value="Arabinanase/levansucrase/invertase"/>
    <property type="match status" value="1"/>
</dbReference>
<evidence type="ECO:0000313" key="9">
    <source>
        <dbReference type="EMBL" id="MBD8030634.1"/>
    </source>
</evidence>
<accession>A0A8I0LG24</accession>
<feature type="domain" description="Glycosyl hydrolase family 32 C-terminal" evidence="8">
    <location>
        <begin position="371"/>
        <end position="468"/>
    </location>
</feature>
<dbReference type="SMART" id="SM00640">
    <property type="entry name" value="Glyco_32"/>
    <property type="match status" value="1"/>
</dbReference>
<evidence type="ECO:0000259" key="7">
    <source>
        <dbReference type="Pfam" id="PF00251"/>
    </source>
</evidence>
<dbReference type="SUPFAM" id="SSF49899">
    <property type="entry name" value="Concanavalin A-like lectins/glucanases"/>
    <property type="match status" value="1"/>
</dbReference>
<dbReference type="PANTHER" id="PTHR43101:SF1">
    <property type="entry name" value="BETA-FRUCTOSIDASE"/>
    <property type="match status" value="1"/>
</dbReference>
<evidence type="ECO:0000256" key="6">
    <source>
        <dbReference type="SAM" id="MobiDB-lite"/>
    </source>
</evidence>
<dbReference type="InterPro" id="IPR013320">
    <property type="entry name" value="ConA-like_dom_sf"/>
</dbReference>
<dbReference type="InterPro" id="IPR013148">
    <property type="entry name" value="Glyco_hydro_32_N"/>
</dbReference>
<name>A0A8I0LG24_9CORY</name>
<feature type="domain" description="Glycosyl hydrolase family 32 N-terminal" evidence="7">
    <location>
        <begin position="14"/>
        <end position="342"/>
    </location>
</feature>
<dbReference type="Pfam" id="PF00251">
    <property type="entry name" value="Glyco_hydro_32N"/>
    <property type="match status" value="1"/>
</dbReference>
<evidence type="ECO:0000256" key="2">
    <source>
        <dbReference type="ARBA" id="ARBA00012758"/>
    </source>
</evidence>
<dbReference type="InterPro" id="IPR051214">
    <property type="entry name" value="GH32_Enzymes"/>
</dbReference>